<gene>
    <name evidence="6" type="ORF">Salat_0560000</name>
</gene>
<organism evidence="6 7">
    <name type="scientific">Sesamum alatum</name>
    <dbReference type="NCBI Taxonomy" id="300844"/>
    <lineage>
        <taxon>Eukaryota</taxon>
        <taxon>Viridiplantae</taxon>
        <taxon>Streptophyta</taxon>
        <taxon>Embryophyta</taxon>
        <taxon>Tracheophyta</taxon>
        <taxon>Spermatophyta</taxon>
        <taxon>Magnoliopsida</taxon>
        <taxon>eudicotyledons</taxon>
        <taxon>Gunneridae</taxon>
        <taxon>Pentapetalae</taxon>
        <taxon>asterids</taxon>
        <taxon>lamiids</taxon>
        <taxon>Lamiales</taxon>
        <taxon>Pedaliaceae</taxon>
        <taxon>Sesamum</taxon>
    </lineage>
</organism>
<name>A0AAE1YQA7_9LAMI</name>
<proteinExistence type="predicted"/>
<comment type="subcellular location">
    <subcellularLocation>
        <location evidence="1">Membrane</location>
        <topology evidence="1">Multi-pass membrane protein</topology>
    </subcellularLocation>
</comment>
<dbReference type="Pfam" id="PF05512">
    <property type="entry name" value="AWPM-19"/>
    <property type="match status" value="1"/>
</dbReference>
<keyword evidence="2 5" id="KW-0812">Transmembrane</keyword>
<keyword evidence="3 5" id="KW-1133">Transmembrane helix</keyword>
<dbReference type="PANTHER" id="PTHR33514:SF13">
    <property type="entry name" value="PROTEIN ABCI12, CHLOROPLASTIC"/>
    <property type="match status" value="1"/>
</dbReference>
<dbReference type="InterPro" id="IPR003339">
    <property type="entry name" value="ABC/ECF_trnsptr_transmembrane"/>
</dbReference>
<feature type="transmembrane region" description="Helical" evidence="5">
    <location>
        <begin position="6"/>
        <end position="29"/>
    </location>
</feature>
<evidence type="ECO:0000256" key="3">
    <source>
        <dbReference type="ARBA" id="ARBA00022989"/>
    </source>
</evidence>
<feature type="transmembrane region" description="Helical" evidence="5">
    <location>
        <begin position="506"/>
        <end position="526"/>
    </location>
</feature>
<evidence type="ECO:0000313" key="7">
    <source>
        <dbReference type="Proteomes" id="UP001293254"/>
    </source>
</evidence>
<dbReference type="AlphaFoldDB" id="A0AAE1YQA7"/>
<evidence type="ECO:0000256" key="2">
    <source>
        <dbReference type="ARBA" id="ARBA00022692"/>
    </source>
</evidence>
<feature type="transmembrane region" description="Helical" evidence="5">
    <location>
        <begin position="50"/>
        <end position="74"/>
    </location>
</feature>
<comment type="caution">
    <text evidence="6">The sequence shown here is derived from an EMBL/GenBank/DDBJ whole genome shotgun (WGS) entry which is preliminary data.</text>
</comment>
<keyword evidence="4 5" id="KW-0472">Membrane</keyword>
<evidence type="ECO:0000313" key="6">
    <source>
        <dbReference type="EMBL" id="KAK4433973.1"/>
    </source>
</evidence>
<feature type="transmembrane region" description="Helical" evidence="5">
    <location>
        <begin position="400"/>
        <end position="424"/>
    </location>
</feature>
<keyword evidence="7" id="KW-1185">Reference proteome</keyword>
<dbReference type="GO" id="GO:0009507">
    <property type="term" value="C:chloroplast"/>
    <property type="evidence" value="ECO:0007669"/>
    <property type="project" value="TreeGrafter"/>
</dbReference>
<dbReference type="Proteomes" id="UP001293254">
    <property type="component" value="Unassembled WGS sequence"/>
</dbReference>
<dbReference type="CDD" id="cd16914">
    <property type="entry name" value="EcfT"/>
    <property type="match status" value="1"/>
</dbReference>
<evidence type="ECO:0000256" key="4">
    <source>
        <dbReference type="ARBA" id="ARBA00023136"/>
    </source>
</evidence>
<evidence type="ECO:0000256" key="1">
    <source>
        <dbReference type="ARBA" id="ARBA00004141"/>
    </source>
</evidence>
<feature type="transmembrane region" description="Helical" evidence="5">
    <location>
        <begin position="299"/>
        <end position="317"/>
    </location>
</feature>
<dbReference type="Pfam" id="PF02361">
    <property type="entry name" value="CbiQ"/>
    <property type="match status" value="1"/>
</dbReference>
<accession>A0AAE1YQA7</accession>
<sequence length="528" mass="57397">MASGSAASLVLLVNLVLYLIVIAITAWAVNHGIESSRDVASIISFPARIFPIYYPFGNTATSFVVILSLIAGVVGFTTSLTGLHNLVKWNAPNLHAAAASSLLSLLLTLLAMGLACKEIQIGWIDSDLPPPPPPPPPRPTLTPTHPSMYPKLLSGHPKLLLVFPSLSPLHSFRNSPEILSQRLQHRHSTKFKPQIKCIADSDNGVGGTNNWGKWMPRNLFAAEKVFGAISGATSSPIAQYISSPTTFLHSVDPRIKMAWLLALVILPARSSMAIRLGVVIYLALLSIWIQPPEVWKDQLGRVTLLCGILFVLLGLSTDSAPSLLCSRSPPSSVTGLPTLPASLEGYKYVIMKLGPLQLTRKGLSAASTAACLTFTIFQSASLCLTTTTSEQLAFALQWYILPLANLGVPVAEIILTLLLSLRFINLVFDEVRNVALGIVSRRIQWQQLTTLETIDVFFTYIRRIFKNIYSHAAQISQAMIVRGFRGDCCSHQVLLSAGSSTKMANVVSFSCLVGLICATTFSRYLFYL</sequence>
<evidence type="ECO:0000256" key="5">
    <source>
        <dbReference type="SAM" id="Phobius"/>
    </source>
</evidence>
<dbReference type="EMBL" id="JACGWO010000002">
    <property type="protein sequence ID" value="KAK4433973.1"/>
    <property type="molecule type" value="Genomic_DNA"/>
</dbReference>
<reference evidence="6" key="2">
    <citation type="journal article" date="2024" name="Plant">
        <title>Genomic evolution and insights into agronomic trait innovations of Sesamum species.</title>
        <authorList>
            <person name="Miao H."/>
            <person name="Wang L."/>
            <person name="Qu L."/>
            <person name="Liu H."/>
            <person name="Sun Y."/>
            <person name="Le M."/>
            <person name="Wang Q."/>
            <person name="Wei S."/>
            <person name="Zheng Y."/>
            <person name="Lin W."/>
            <person name="Duan Y."/>
            <person name="Cao H."/>
            <person name="Xiong S."/>
            <person name="Wang X."/>
            <person name="Wei L."/>
            <person name="Li C."/>
            <person name="Ma Q."/>
            <person name="Ju M."/>
            <person name="Zhao R."/>
            <person name="Li G."/>
            <person name="Mu C."/>
            <person name="Tian Q."/>
            <person name="Mei H."/>
            <person name="Zhang T."/>
            <person name="Gao T."/>
            <person name="Zhang H."/>
        </authorList>
    </citation>
    <scope>NUCLEOTIDE SEQUENCE</scope>
    <source>
        <strain evidence="6">3651</strain>
    </source>
</reference>
<feature type="transmembrane region" description="Helical" evidence="5">
    <location>
        <begin position="258"/>
        <end position="287"/>
    </location>
</feature>
<protein>
    <submittedName>
        <fullName evidence="6">Protein ABCI12, chloroplastic</fullName>
    </submittedName>
</protein>
<dbReference type="GO" id="GO:0005886">
    <property type="term" value="C:plasma membrane"/>
    <property type="evidence" value="ECO:0007669"/>
    <property type="project" value="UniProtKB-ARBA"/>
</dbReference>
<reference evidence="6" key="1">
    <citation type="submission" date="2020-06" db="EMBL/GenBank/DDBJ databases">
        <authorList>
            <person name="Li T."/>
            <person name="Hu X."/>
            <person name="Zhang T."/>
            <person name="Song X."/>
            <person name="Zhang H."/>
            <person name="Dai N."/>
            <person name="Sheng W."/>
            <person name="Hou X."/>
            <person name="Wei L."/>
        </authorList>
    </citation>
    <scope>NUCLEOTIDE SEQUENCE</scope>
    <source>
        <strain evidence="6">3651</strain>
        <tissue evidence="6">Leaf</tissue>
    </source>
</reference>
<dbReference type="InterPro" id="IPR008390">
    <property type="entry name" value="AWPM-19"/>
</dbReference>
<feature type="transmembrane region" description="Helical" evidence="5">
    <location>
        <begin position="94"/>
        <end position="116"/>
    </location>
</feature>
<dbReference type="PANTHER" id="PTHR33514">
    <property type="entry name" value="PROTEIN ABCI12, CHLOROPLASTIC"/>
    <property type="match status" value="1"/>
</dbReference>
<feature type="transmembrane region" description="Helical" evidence="5">
    <location>
        <begin position="362"/>
        <end position="380"/>
    </location>
</feature>